<dbReference type="EMBL" id="BK015878">
    <property type="protein sequence ID" value="DAD71247.1"/>
    <property type="molecule type" value="Genomic_DNA"/>
</dbReference>
<sequence>MPGGNVATVQYPPFLPLPQRADQNMTQDTAWQTTQTAVGPLIITPITTDLKATWTLQWIFTLAQAERFKSWLRSPTYCDRGRNWFQMPIDLGDTQGVQQQTLHFVDMPVQTSKNGSVVTWTATVISNGIEDITEDYDDWIVEAQPGYGYWLDYLITEVMPRAD</sequence>
<accession>A0A8S5LN40</accession>
<reference evidence="1" key="1">
    <citation type="journal article" date="2021" name="Proc. Natl. Acad. Sci. U.S.A.">
        <title>A Catalog of Tens of Thousands of Viruses from Human Metagenomes Reveals Hidden Associations with Chronic Diseases.</title>
        <authorList>
            <person name="Tisza M.J."/>
            <person name="Buck C.B."/>
        </authorList>
    </citation>
    <scope>NUCLEOTIDE SEQUENCE</scope>
    <source>
        <strain evidence="1">CtUyy2</strain>
    </source>
</reference>
<evidence type="ECO:0000313" key="1">
    <source>
        <dbReference type="EMBL" id="DAD71247.1"/>
    </source>
</evidence>
<protein>
    <submittedName>
        <fullName evidence="1">Uncharacterized protein</fullName>
    </submittedName>
</protein>
<organism evidence="1">
    <name type="scientific">Siphoviridae sp. ctUyy2</name>
    <dbReference type="NCBI Taxonomy" id="2827574"/>
    <lineage>
        <taxon>Viruses</taxon>
        <taxon>Duplodnaviria</taxon>
        <taxon>Heunggongvirae</taxon>
        <taxon>Uroviricota</taxon>
        <taxon>Caudoviricetes</taxon>
    </lineage>
</organism>
<name>A0A8S5LN40_9CAUD</name>
<proteinExistence type="predicted"/>